<dbReference type="Proteomes" id="UP000594129">
    <property type="component" value="Segment"/>
</dbReference>
<evidence type="ECO:0000256" key="1">
    <source>
        <dbReference type="SAM" id="Coils"/>
    </source>
</evidence>
<dbReference type="EMBL" id="MT774409">
    <property type="protein sequence ID" value="QOR57726.1"/>
    <property type="molecule type" value="Genomic_DNA"/>
</dbReference>
<evidence type="ECO:0000313" key="4">
    <source>
        <dbReference type="Proteomes" id="UP000594129"/>
    </source>
</evidence>
<reference evidence="3 4" key="1">
    <citation type="submission" date="2020-07" db="EMBL/GenBank/DDBJ databases">
        <title>Taxonomic proposal: Crassvirales, a new order of highly abundant and diverse bacterial viruses.</title>
        <authorList>
            <person name="Shkoporov A.N."/>
            <person name="Stockdale S.R."/>
            <person name="Guerin E."/>
            <person name="Ross R.P."/>
            <person name="Hill C."/>
        </authorList>
    </citation>
    <scope>NUCLEOTIDE SEQUENCE [LARGE SCALE GENOMIC DNA]</scope>
</reference>
<dbReference type="KEGG" id="vg:65131885"/>
<proteinExistence type="predicted"/>
<feature type="region of interest" description="Disordered" evidence="2">
    <location>
        <begin position="792"/>
        <end position="832"/>
    </location>
</feature>
<keyword evidence="1" id="KW-0175">Coiled coil</keyword>
<organism evidence="3 4">
    <name type="scientific">uncultured phage cr131_1</name>
    <dbReference type="NCBI Taxonomy" id="2772093"/>
    <lineage>
        <taxon>Viruses</taxon>
        <taxon>Duplodnaviria</taxon>
        <taxon>Heunggongvirae</taxon>
        <taxon>Uroviricota</taxon>
        <taxon>Caudoviricetes</taxon>
        <taxon>Crassvirales</taxon>
        <taxon>Suoliviridae</taxon>
        <taxon>Oafivirinae</taxon>
        <taxon>Cacepaovirus</taxon>
        <taxon>Cacepaovirus simiae</taxon>
    </lineage>
</organism>
<evidence type="ECO:0000256" key="2">
    <source>
        <dbReference type="SAM" id="MobiDB-lite"/>
    </source>
</evidence>
<feature type="coiled-coil region" evidence="1">
    <location>
        <begin position="666"/>
        <end position="728"/>
    </location>
</feature>
<dbReference type="RefSeq" id="YP_010113366.1">
    <property type="nucleotide sequence ID" value="NC_055902.1"/>
</dbReference>
<feature type="compositionally biased region" description="Basic and acidic residues" evidence="2">
    <location>
        <begin position="792"/>
        <end position="820"/>
    </location>
</feature>
<accession>A0A7M1RTX1</accession>
<sequence length="832" mass="96197">MVRIEDNLYNATFPQQKLPLSKKNEDWQHSCVNYIIGEGNIVSGGRLNTQFGELQTYYNLYNSIFDEKDFKRITNPFKVDDGFPATPLDFNIIRPKIDLLIGEETKRPMNFRVVRTSLEAASDLMDKEKDMLIQYMMSAIMAKMDPEQQLQFQQQLQNGEIMPPEQIAKYMDSTYKDVVENTAYHTLVYLREKLNLDNEFIKGWKDALISGNEVYYIGVLNDEPYMERVNPLYFSYDKSPDLEFIEDGSWCCRKMRLPVAEVYDRYYNKLDEKDLNKLNEMLTGKPMGDMREGDPVDTGGGIQLHIYDNPEFDQKSRYCINVWHCCWKSFKKIFYVTVMDETGTPQVQIADESYKKVGNELSVEPDWIVEVWEGYRAGSDLYFGILPIEYQHVSIDNPNSQKLPYCGCVYSNTNSKPRSLVSILKPLQYMYIVLWYRLELAIARDKGKVVNMDITQIPKSMNITPERWMHYLSSVGVNFINPYEEGWNVPGREGGKPASFNQITALDLTMSNVISEYIQLMDKIEQLAGTISGITEQRQGAISSSELVGNVERSVVQSSHITEPLFWAHAQCKRHVLNMLLNTAKGAWQQTGKKKLSYIFDNGERAFLDIADKFYYEDMDVFVSDTSKDLENIQKLQQLIQPAMQNGASLLEAAEILTNDNFNIIKQKLAAMQKRQEEQAQQQQQAEAQAQQQLQQMQNEAKQQELMLQEAQMDLDRYKIDQDNLTKIAVAQISAYRGTEDKDADDNGVPDVYELGKQAIEQQKVSSDAYNKRYETKQKREIEDAKIELERQKMKHETELLKQKDAEAYRREKLKSETALKNKTNAEAAKNK</sequence>
<name>A0A7M1RTX1_9CAUD</name>
<feature type="compositionally biased region" description="Low complexity" evidence="2">
    <location>
        <begin position="821"/>
        <end position="832"/>
    </location>
</feature>
<protein>
    <submittedName>
        <fullName evidence="3">Portal protein</fullName>
    </submittedName>
</protein>
<dbReference type="GeneID" id="65131885"/>
<keyword evidence="4" id="KW-1185">Reference proteome</keyword>
<evidence type="ECO:0000313" key="3">
    <source>
        <dbReference type="EMBL" id="QOR57726.1"/>
    </source>
</evidence>